<evidence type="ECO:0000313" key="2">
    <source>
        <dbReference type="Proteomes" id="UP000324222"/>
    </source>
</evidence>
<gene>
    <name evidence="1" type="ORF">E2C01_029704</name>
</gene>
<comment type="caution">
    <text evidence="1">The sequence shown here is derived from an EMBL/GenBank/DDBJ whole genome shotgun (WGS) entry which is preliminary data.</text>
</comment>
<dbReference type="Proteomes" id="UP000324222">
    <property type="component" value="Unassembled WGS sequence"/>
</dbReference>
<reference evidence="1 2" key="1">
    <citation type="submission" date="2019-05" db="EMBL/GenBank/DDBJ databases">
        <title>Another draft genome of Portunus trituberculatus and its Hox gene families provides insights of decapod evolution.</title>
        <authorList>
            <person name="Jeong J.-H."/>
            <person name="Song I."/>
            <person name="Kim S."/>
            <person name="Choi T."/>
            <person name="Kim D."/>
            <person name="Ryu S."/>
            <person name="Kim W."/>
        </authorList>
    </citation>
    <scope>NUCLEOTIDE SEQUENCE [LARGE SCALE GENOMIC DNA]</scope>
    <source>
        <tissue evidence="1">Muscle</tissue>
    </source>
</reference>
<dbReference type="AlphaFoldDB" id="A0A5B7ETM3"/>
<accession>A0A5B7ETM3</accession>
<name>A0A5B7ETM3_PORTR</name>
<proteinExistence type="predicted"/>
<sequence length="80" mass="9252">MYFFFLLQPRMRWKCISRTKFKKDSLRAWDDKAVQELYESSGCAVRSATNTTASRRARTIETCFSLTEPPARLIPVGVSE</sequence>
<dbReference type="EMBL" id="VSRR010003464">
    <property type="protein sequence ID" value="MPC36253.1"/>
    <property type="molecule type" value="Genomic_DNA"/>
</dbReference>
<protein>
    <submittedName>
        <fullName evidence="1">Uncharacterized protein</fullName>
    </submittedName>
</protein>
<evidence type="ECO:0000313" key="1">
    <source>
        <dbReference type="EMBL" id="MPC36253.1"/>
    </source>
</evidence>
<organism evidence="1 2">
    <name type="scientific">Portunus trituberculatus</name>
    <name type="common">Swimming crab</name>
    <name type="synonym">Neptunus trituberculatus</name>
    <dbReference type="NCBI Taxonomy" id="210409"/>
    <lineage>
        <taxon>Eukaryota</taxon>
        <taxon>Metazoa</taxon>
        <taxon>Ecdysozoa</taxon>
        <taxon>Arthropoda</taxon>
        <taxon>Crustacea</taxon>
        <taxon>Multicrustacea</taxon>
        <taxon>Malacostraca</taxon>
        <taxon>Eumalacostraca</taxon>
        <taxon>Eucarida</taxon>
        <taxon>Decapoda</taxon>
        <taxon>Pleocyemata</taxon>
        <taxon>Brachyura</taxon>
        <taxon>Eubrachyura</taxon>
        <taxon>Portunoidea</taxon>
        <taxon>Portunidae</taxon>
        <taxon>Portuninae</taxon>
        <taxon>Portunus</taxon>
    </lineage>
</organism>
<keyword evidence="2" id="KW-1185">Reference proteome</keyword>